<dbReference type="GO" id="GO:0012505">
    <property type="term" value="C:endomembrane system"/>
    <property type="evidence" value="ECO:0007669"/>
    <property type="project" value="UniProtKB-SubCell"/>
</dbReference>
<evidence type="ECO:0000256" key="5">
    <source>
        <dbReference type="ARBA" id="ARBA00023136"/>
    </source>
</evidence>
<organism evidence="6">
    <name type="scientific">Chrysotila carterae</name>
    <name type="common">Marine alga</name>
    <name type="synonym">Syracosphaera carterae</name>
    <dbReference type="NCBI Taxonomy" id="13221"/>
    <lineage>
        <taxon>Eukaryota</taxon>
        <taxon>Haptista</taxon>
        <taxon>Haptophyta</taxon>
        <taxon>Prymnesiophyceae</taxon>
        <taxon>Isochrysidales</taxon>
        <taxon>Isochrysidaceae</taxon>
        <taxon>Chrysotila</taxon>
    </lineage>
</organism>
<accession>A0A7S4BUP5</accession>
<name>A0A7S4BUP5_CHRCT</name>
<protein>
    <submittedName>
        <fullName evidence="6">Uncharacterized protein</fullName>
    </submittedName>
</protein>
<evidence type="ECO:0000256" key="3">
    <source>
        <dbReference type="ARBA" id="ARBA00022692"/>
    </source>
</evidence>
<evidence type="ECO:0000256" key="2">
    <source>
        <dbReference type="ARBA" id="ARBA00004308"/>
    </source>
</evidence>
<dbReference type="Pfam" id="PF21729">
    <property type="entry name" value="IRX15_IRX15L_GXM"/>
    <property type="match status" value="1"/>
</dbReference>
<evidence type="ECO:0000313" key="6">
    <source>
        <dbReference type="EMBL" id="CAE0777482.1"/>
    </source>
</evidence>
<keyword evidence="3" id="KW-0812">Transmembrane</keyword>
<gene>
    <name evidence="6" type="ORF">PCAR00345_LOCUS30121</name>
</gene>
<dbReference type="AlphaFoldDB" id="A0A7S4BUP5"/>
<sequence length="308" mass="35464">MDRFDTTGYSCSRRAPQHSQLICCLNSVRSINAGLHDHPNARMCTDLVKPNMQARHLRRSLPIKKLYAIFAVAAFLVECANARRVRVLEEEQDNCVTAANTSMYVAAAFTDREITGFRRLVLQTRAQETTYDRTLVMRALAIREHKARMLVFGCGRDSVFWAKHMNRHGETVFLEDNKEWAALNVGLKTHLVKYNTAPLQTWLDKMDADAASADRHNAWTPLNEQQIASLSITGAPLSHCTPFATHPPTGRRRRRHRRRQRRCRRCHCRRRPFVCLEASAALHARDFDYTLLARLTNFSWCQPVHLKL</sequence>
<proteinExistence type="predicted"/>
<reference evidence="6" key="1">
    <citation type="submission" date="2021-01" db="EMBL/GenBank/DDBJ databases">
        <authorList>
            <person name="Corre E."/>
            <person name="Pelletier E."/>
            <person name="Niang G."/>
            <person name="Scheremetjew M."/>
            <person name="Finn R."/>
            <person name="Kale V."/>
            <person name="Holt S."/>
            <person name="Cochrane G."/>
            <person name="Meng A."/>
            <person name="Brown T."/>
            <person name="Cohen L."/>
        </authorList>
    </citation>
    <scope>NUCLEOTIDE SEQUENCE</scope>
    <source>
        <strain evidence="6">CCMP645</strain>
    </source>
</reference>
<keyword evidence="5" id="KW-0472">Membrane</keyword>
<evidence type="ECO:0000256" key="1">
    <source>
        <dbReference type="ARBA" id="ARBA00004167"/>
    </source>
</evidence>
<dbReference type="InterPro" id="IPR006514">
    <property type="entry name" value="IRX15/GXM/AGM"/>
</dbReference>
<evidence type="ECO:0000256" key="4">
    <source>
        <dbReference type="ARBA" id="ARBA00022989"/>
    </source>
</evidence>
<dbReference type="GO" id="GO:0016020">
    <property type="term" value="C:membrane"/>
    <property type="evidence" value="ECO:0007669"/>
    <property type="project" value="UniProtKB-SubCell"/>
</dbReference>
<comment type="subcellular location">
    <subcellularLocation>
        <location evidence="2">Endomembrane system</location>
    </subcellularLocation>
    <subcellularLocation>
        <location evidence="1">Membrane</location>
        <topology evidence="1">Single-pass membrane protein</topology>
    </subcellularLocation>
</comment>
<dbReference type="EMBL" id="HBIZ01046972">
    <property type="protein sequence ID" value="CAE0777482.1"/>
    <property type="molecule type" value="Transcribed_RNA"/>
</dbReference>
<keyword evidence="4" id="KW-1133">Transmembrane helix</keyword>
<dbReference type="GO" id="GO:0045492">
    <property type="term" value="P:xylan biosynthetic process"/>
    <property type="evidence" value="ECO:0007669"/>
    <property type="project" value="InterPro"/>
</dbReference>